<keyword evidence="4" id="KW-1185">Reference proteome</keyword>
<evidence type="ECO:0000256" key="1">
    <source>
        <dbReference type="SAM" id="MobiDB-lite"/>
    </source>
</evidence>
<evidence type="ECO:0000313" key="4">
    <source>
        <dbReference type="Proteomes" id="UP000765507"/>
    </source>
</evidence>
<dbReference type="PANTHER" id="PTHR31004:SF3">
    <property type="entry name" value="TRANSMEMBRANE PROTEIN 79"/>
    <property type="match status" value="1"/>
</dbReference>
<proteinExistence type="predicted"/>
<feature type="transmembrane region" description="Helical" evidence="2">
    <location>
        <begin position="424"/>
        <end position="446"/>
    </location>
</feature>
<dbReference type="GO" id="GO:0045055">
    <property type="term" value="P:regulated exocytosis"/>
    <property type="evidence" value="ECO:0007669"/>
    <property type="project" value="TreeGrafter"/>
</dbReference>
<feature type="transmembrane region" description="Helical" evidence="2">
    <location>
        <begin position="370"/>
        <end position="393"/>
    </location>
</feature>
<feature type="region of interest" description="Disordered" evidence="1">
    <location>
        <begin position="105"/>
        <end position="188"/>
    </location>
</feature>
<gene>
    <name evidence="3" type="ORF">G0U57_012160</name>
</gene>
<protein>
    <submittedName>
        <fullName evidence="3">Transmembrane protein 79-like</fullName>
    </submittedName>
</protein>
<feature type="compositionally biased region" description="Basic and acidic residues" evidence="1">
    <location>
        <begin position="1"/>
        <end position="19"/>
    </location>
</feature>
<evidence type="ECO:0000313" key="3">
    <source>
        <dbReference type="EMBL" id="KAG6926441.1"/>
    </source>
</evidence>
<comment type="caution">
    <text evidence="3">The sequence shown here is derived from an EMBL/GenBank/DDBJ whole genome shotgun (WGS) entry which is preliminary data.</text>
</comment>
<feature type="transmembrane region" description="Helical" evidence="2">
    <location>
        <begin position="400"/>
        <end position="418"/>
    </location>
</feature>
<feature type="compositionally biased region" description="Basic and acidic residues" evidence="1">
    <location>
        <begin position="222"/>
        <end position="238"/>
    </location>
</feature>
<keyword evidence="2" id="KW-0472">Membrane</keyword>
<dbReference type="EMBL" id="JAHGAV010000323">
    <property type="protein sequence ID" value="KAG6926441.1"/>
    <property type="molecule type" value="Genomic_DNA"/>
</dbReference>
<feature type="non-terminal residue" evidence="3">
    <location>
        <position position="1"/>
    </location>
</feature>
<dbReference type="Proteomes" id="UP000765507">
    <property type="component" value="Unassembled WGS sequence"/>
</dbReference>
<name>A0A8T1SC55_CHESE</name>
<organism evidence="3 4">
    <name type="scientific">Chelydra serpentina</name>
    <name type="common">Snapping turtle</name>
    <name type="synonym">Testudo serpentina</name>
    <dbReference type="NCBI Taxonomy" id="8475"/>
    <lineage>
        <taxon>Eukaryota</taxon>
        <taxon>Metazoa</taxon>
        <taxon>Chordata</taxon>
        <taxon>Craniata</taxon>
        <taxon>Vertebrata</taxon>
        <taxon>Euteleostomi</taxon>
        <taxon>Archelosauria</taxon>
        <taxon>Testudinata</taxon>
        <taxon>Testudines</taxon>
        <taxon>Cryptodira</taxon>
        <taxon>Durocryptodira</taxon>
        <taxon>Americhelydia</taxon>
        <taxon>Chelydroidea</taxon>
        <taxon>Chelydridae</taxon>
        <taxon>Chelydra</taxon>
    </lineage>
</organism>
<keyword evidence="2 3" id="KW-0812">Transmembrane</keyword>
<dbReference type="GO" id="GO:0032588">
    <property type="term" value="C:trans-Golgi network membrane"/>
    <property type="evidence" value="ECO:0007669"/>
    <property type="project" value="TreeGrafter"/>
</dbReference>
<reference evidence="3 4" key="1">
    <citation type="journal article" date="2020" name="G3 (Bethesda)">
        <title>Draft Genome of the Common Snapping Turtle, Chelydra serpentina, a Model for Phenotypic Plasticity in Reptiles.</title>
        <authorList>
            <person name="Das D."/>
            <person name="Singh S.K."/>
            <person name="Bierstedt J."/>
            <person name="Erickson A."/>
            <person name="Galli G.L.J."/>
            <person name="Crossley D.A. 2nd"/>
            <person name="Rhen T."/>
        </authorList>
    </citation>
    <scope>NUCLEOTIDE SEQUENCE [LARGE SCALE GENOMIC DNA]</scope>
    <source>
        <strain evidence="3">KW</strain>
    </source>
</reference>
<feature type="transmembrane region" description="Helical" evidence="2">
    <location>
        <begin position="330"/>
        <end position="350"/>
    </location>
</feature>
<dbReference type="AlphaFoldDB" id="A0A8T1SC55"/>
<dbReference type="GO" id="GO:0005765">
    <property type="term" value="C:lysosomal membrane"/>
    <property type="evidence" value="ECO:0007669"/>
    <property type="project" value="TreeGrafter"/>
</dbReference>
<evidence type="ECO:0000256" key="2">
    <source>
        <dbReference type="SAM" id="Phobius"/>
    </source>
</evidence>
<feature type="compositionally biased region" description="Basic and acidic residues" evidence="1">
    <location>
        <begin position="176"/>
        <end position="187"/>
    </location>
</feature>
<feature type="region of interest" description="Disordered" evidence="1">
    <location>
        <begin position="1"/>
        <end position="62"/>
    </location>
</feature>
<dbReference type="OrthoDB" id="8887147at2759"/>
<accession>A0A8T1SC55</accession>
<dbReference type="PANTHER" id="PTHR31004">
    <property type="entry name" value="TRANSMEMBRANE PROTEIN 79"/>
    <property type="match status" value="1"/>
</dbReference>
<feature type="region of interest" description="Disordered" evidence="1">
    <location>
        <begin position="222"/>
        <end position="268"/>
    </location>
</feature>
<feature type="transmembrane region" description="Helical" evidence="2">
    <location>
        <begin position="288"/>
        <end position="310"/>
    </location>
</feature>
<sequence>PRRRDGGEPGRCADRETRLPGELMSPGHRQAQDTPFSPPGSDESRPCSPAPPAMTAPKASASCHPLREFDSVKDSLADLLDQLQDIDPSRLSFSPFLDLDTQISLAPVSDSPESSVEELRSTSEEEASLSLATSDSPGPAAEPVRGMQSQGAGPLLGEDPRPSTVQGDPGLPVAMDPKDPILPREPVRAGPGDSVVVVVPKETCFLDRVGTQPPRVQHMEHLPAGREPSRAQPHRDGPARPTASRPLPREEQPFLGPGVGPVPCGPEEPAPSPPGKCCGCCSTSHLKAVASVFVSLLLAPWLLYGLYYLLPFEPPLCPDLASRAAFALRCLLVAVVPSMLGILFGALARLCSVAMDPLDTRSRPVLLHRLYVASSVEQFVVFGLNTVVLATFLAQEHLRLIPILAGLFSIGRCCYWISLHLGSAYRGFGLGLSFFPALAMTVYNLFCLYDLGFAFLFAPSPAGGTTPAPTWEPASQGP</sequence>
<keyword evidence="2" id="KW-1133">Transmembrane helix</keyword>